<dbReference type="Pfam" id="PF24175">
    <property type="entry name" value="SU10_adaptor"/>
    <property type="match status" value="1"/>
</dbReference>
<sequence length="281" mass="31376">MATLNGYITEVRRLLHDANGNFYSDSELTDYINGARERVARDTGCLRTLQVSQTPIAPVGYTGTPVAWTANTAVALNDLIFSNIFTYIVTTAGTTGDDPPPYPLQTGAIPPTTPFANGTAQFTYAGNVEIIPYVSLPKSLLTLDVLNINIYWGNSRYPLSYLPWTQFNAQLRYWQNYLGRPAAFSIFGQNQIYVSPVPDQAYLMELDTTILPVPLVNGAQVDEIVDPYTTPVAYYAAYTAKFKEQSYGESEIFFQQYVSKARSVLNTTFTRRLPDPYSNPY</sequence>
<dbReference type="EMBL" id="LR796665">
    <property type="protein sequence ID" value="CAB4157549.1"/>
    <property type="molecule type" value="Genomic_DNA"/>
</dbReference>
<gene>
    <name evidence="1" type="ORF">UFOVP414_46</name>
    <name evidence="2" type="ORF">UFOVP687_10</name>
</gene>
<protein>
    <submittedName>
        <fullName evidence="1">Uncharacterized protein</fullName>
    </submittedName>
</protein>
<evidence type="ECO:0000313" key="1">
    <source>
        <dbReference type="EMBL" id="CAB4141393.1"/>
    </source>
</evidence>
<dbReference type="InterPro" id="IPR056209">
    <property type="entry name" value="SU10_adaptor"/>
</dbReference>
<accession>A0A6J5M7P8</accession>
<organism evidence="1">
    <name type="scientific">uncultured Caudovirales phage</name>
    <dbReference type="NCBI Taxonomy" id="2100421"/>
    <lineage>
        <taxon>Viruses</taxon>
        <taxon>Duplodnaviria</taxon>
        <taxon>Heunggongvirae</taxon>
        <taxon>Uroviricota</taxon>
        <taxon>Caudoviricetes</taxon>
        <taxon>Peduoviridae</taxon>
        <taxon>Maltschvirus</taxon>
        <taxon>Maltschvirus maltsch</taxon>
    </lineage>
</organism>
<evidence type="ECO:0000313" key="2">
    <source>
        <dbReference type="EMBL" id="CAB4157549.1"/>
    </source>
</evidence>
<proteinExistence type="predicted"/>
<reference evidence="1" key="1">
    <citation type="submission" date="2020-04" db="EMBL/GenBank/DDBJ databases">
        <authorList>
            <person name="Chiriac C."/>
            <person name="Salcher M."/>
            <person name="Ghai R."/>
            <person name="Kavagutti S V."/>
        </authorList>
    </citation>
    <scope>NUCLEOTIDE SEQUENCE</scope>
</reference>
<dbReference type="EMBL" id="LR796389">
    <property type="protein sequence ID" value="CAB4141393.1"/>
    <property type="molecule type" value="Genomic_DNA"/>
</dbReference>
<name>A0A6J5M7P8_9CAUD</name>